<accession>A0A0B1NWX5</accession>
<dbReference type="InterPro" id="IPR000304">
    <property type="entry name" value="Pyrroline-COOH_reductase"/>
</dbReference>
<comment type="similarity">
    <text evidence="1">Belongs to the pyrroline-5-carboxylate reductase family.</text>
</comment>
<dbReference type="PANTHER" id="PTHR11645">
    <property type="entry name" value="PYRROLINE-5-CARBOXYLATE REDUCTASE"/>
    <property type="match status" value="1"/>
</dbReference>
<dbReference type="GO" id="GO:0055129">
    <property type="term" value="P:L-proline biosynthetic process"/>
    <property type="evidence" value="ECO:0007669"/>
    <property type="project" value="TreeGrafter"/>
</dbReference>
<feature type="domain" description="Pyrroline-5-carboxylate reductase dimerisation" evidence="3">
    <location>
        <begin position="224"/>
        <end position="324"/>
    </location>
</feature>
<evidence type="ECO:0000259" key="3">
    <source>
        <dbReference type="Pfam" id="PF14748"/>
    </source>
</evidence>
<dbReference type="GO" id="GO:0004735">
    <property type="term" value="F:pyrroline-5-carboxylate reductase activity"/>
    <property type="evidence" value="ECO:0007669"/>
    <property type="project" value="InterPro"/>
</dbReference>
<organism evidence="4 5">
    <name type="scientific">Uncinula necator</name>
    <name type="common">Grape powdery mildew</name>
    <dbReference type="NCBI Taxonomy" id="52586"/>
    <lineage>
        <taxon>Eukaryota</taxon>
        <taxon>Fungi</taxon>
        <taxon>Dikarya</taxon>
        <taxon>Ascomycota</taxon>
        <taxon>Pezizomycotina</taxon>
        <taxon>Leotiomycetes</taxon>
        <taxon>Erysiphales</taxon>
        <taxon>Erysiphaceae</taxon>
        <taxon>Erysiphe</taxon>
    </lineage>
</organism>
<keyword evidence="5" id="KW-1185">Reference proteome</keyword>
<proteinExistence type="inferred from homology"/>
<dbReference type="Gene3D" id="3.40.50.720">
    <property type="entry name" value="NAD(P)-binding Rossmann-like Domain"/>
    <property type="match status" value="1"/>
</dbReference>
<evidence type="ECO:0000313" key="5">
    <source>
        <dbReference type="Proteomes" id="UP000030854"/>
    </source>
</evidence>
<dbReference type="InterPro" id="IPR008927">
    <property type="entry name" value="6-PGluconate_DH-like_C_sf"/>
</dbReference>
<dbReference type="Gene3D" id="1.10.3730.10">
    <property type="entry name" value="ProC C-terminal domain-like"/>
    <property type="match status" value="1"/>
</dbReference>
<sequence length="338" mass="36619">MSSPSYRATNGKGGSDELPKNLALTVIGCGTIGTALLGRIMEACERAKDKGDDVIFNRFFATVNGEESRYNLLNRFSTYQSHFRVYCGENDLWMDTADVVILAFKPSMVEHILSQRGVRDALAGKLVISVIGGTPQKRLCDAISKSIPSEVVEKRSSLYSDISYAPTDKPPYLKRVMMNIAAEYGQSITVIETSPPSDINSGYEKITQWIFEQCGKISFVSPETFDIGGILSAASGALLSVALDGILDGAVSQGLARSQAKEIVSQSLISLATLLENGAHPAILREDFSIPQGTTIAGLMSLEEDRARWAFSKATIVSSERSKNIASTVWEDKNSTNP</sequence>
<dbReference type="PANTHER" id="PTHR11645:SF65">
    <property type="entry name" value="HYPOTHETICAL PYRROLINE-5-CARBOXYLATE REDUCTASE (EUROFUNG)"/>
    <property type="match status" value="1"/>
</dbReference>
<evidence type="ECO:0000313" key="4">
    <source>
        <dbReference type="EMBL" id="KHJ30847.1"/>
    </source>
</evidence>
<dbReference type="InterPro" id="IPR036291">
    <property type="entry name" value="NAD(P)-bd_dom_sf"/>
</dbReference>
<dbReference type="OMA" id="IPNMGAQ"/>
<dbReference type="Pfam" id="PF03807">
    <property type="entry name" value="F420_oxidored"/>
    <property type="match status" value="1"/>
</dbReference>
<dbReference type="SUPFAM" id="SSF48179">
    <property type="entry name" value="6-phosphogluconate dehydrogenase C-terminal domain-like"/>
    <property type="match status" value="1"/>
</dbReference>
<gene>
    <name evidence="4" type="ORF">EV44_g2798</name>
</gene>
<evidence type="ECO:0000259" key="2">
    <source>
        <dbReference type="Pfam" id="PF03807"/>
    </source>
</evidence>
<dbReference type="Pfam" id="PF14748">
    <property type="entry name" value="P5CR_dimer"/>
    <property type="match status" value="1"/>
</dbReference>
<dbReference type="Proteomes" id="UP000030854">
    <property type="component" value="Unassembled WGS sequence"/>
</dbReference>
<dbReference type="InterPro" id="IPR028939">
    <property type="entry name" value="P5C_Rdtase_cat_N"/>
</dbReference>
<dbReference type="AlphaFoldDB" id="A0A0B1NWX5"/>
<name>A0A0B1NWX5_UNCNE</name>
<feature type="domain" description="Pyrroline-5-carboxylate reductase catalytic N-terminal" evidence="2">
    <location>
        <begin position="25"/>
        <end position="131"/>
    </location>
</feature>
<dbReference type="SUPFAM" id="SSF51735">
    <property type="entry name" value="NAD(P)-binding Rossmann-fold domains"/>
    <property type="match status" value="1"/>
</dbReference>
<reference evidence="4 5" key="1">
    <citation type="journal article" date="2014" name="BMC Genomics">
        <title>Adaptive genomic structural variation in the grape powdery mildew pathogen, Erysiphe necator.</title>
        <authorList>
            <person name="Jones L."/>
            <person name="Riaz S."/>
            <person name="Morales-Cruz A."/>
            <person name="Amrine K.C."/>
            <person name="McGuire B."/>
            <person name="Gubler W.D."/>
            <person name="Walker M.A."/>
            <person name="Cantu D."/>
        </authorList>
    </citation>
    <scope>NUCLEOTIDE SEQUENCE [LARGE SCALE GENOMIC DNA]</scope>
    <source>
        <strain evidence="5">c</strain>
    </source>
</reference>
<dbReference type="EMBL" id="JNVN01003538">
    <property type="protein sequence ID" value="KHJ30847.1"/>
    <property type="molecule type" value="Genomic_DNA"/>
</dbReference>
<dbReference type="InterPro" id="IPR029036">
    <property type="entry name" value="P5CR_dimer"/>
</dbReference>
<comment type="caution">
    <text evidence="4">The sequence shown here is derived from an EMBL/GenBank/DDBJ whole genome shotgun (WGS) entry which is preliminary data.</text>
</comment>
<dbReference type="STRING" id="52586.A0A0B1NWX5"/>
<dbReference type="HAMAP" id="MF_01925">
    <property type="entry name" value="P5C_reductase"/>
    <property type="match status" value="1"/>
</dbReference>
<dbReference type="HOGENOM" id="CLU_042344_1_0_1"/>
<evidence type="ECO:0000256" key="1">
    <source>
        <dbReference type="ARBA" id="ARBA00005525"/>
    </source>
</evidence>
<protein>
    <submittedName>
        <fullName evidence="4">Putative pyrroline-5-carboxylate reductase</fullName>
    </submittedName>
</protein>